<dbReference type="Gene3D" id="3.40.50.720">
    <property type="entry name" value="NAD(P)-binding Rossmann-like Domain"/>
    <property type="match status" value="1"/>
</dbReference>
<evidence type="ECO:0000256" key="3">
    <source>
        <dbReference type="SAM" id="MobiDB-lite"/>
    </source>
</evidence>
<dbReference type="InterPro" id="IPR013154">
    <property type="entry name" value="ADH-like_N"/>
</dbReference>
<keyword evidence="6" id="KW-1185">Reference proteome</keyword>
<evidence type="ECO:0000256" key="1">
    <source>
        <dbReference type="ARBA" id="ARBA00022857"/>
    </source>
</evidence>
<dbReference type="EMBL" id="BAAAQM010000011">
    <property type="protein sequence ID" value="GAA1965883.1"/>
    <property type="molecule type" value="Genomic_DNA"/>
</dbReference>
<protein>
    <recommendedName>
        <fullName evidence="4">Enoyl reductase (ER) domain-containing protein</fullName>
    </recommendedName>
</protein>
<sequence>MKAVQFSEPGGTEHIAEVDVPTPEPAPGQIAIAVRYAGLNFVDVLARRGVPGYATGWPYVPGMEVGGEVAAVGEGVDGFAVGDAVVAFTVDGGGLAETVVAEAGLAARVPDGLALERATIVPLTWATAVGLADAAHVSSKDRVLVTGAGGGVGDALAAVLSLRTPRCVVGGTSANSAGRLAAVYRPAVRDAEFGAAARKANDDELFDVVLESIGGDVASASLGLLAPGGRYVSYGAAAGQPDPAAPAPADLRRNNWTTAGFSIINRARADARAVGALIAAVFALAEAGSGWELPAPRVVAWDEAIDAHIAQAENRSPGKTVVAVRGS</sequence>
<accession>A0ABN2R9W0</accession>
<dbReference type="PANTHER" id="PTHR48106">
    <property type="entry name" value="QUINONE OXIDOREDUCTASE PIG3-RELATED"/>
    <property type="match status" value="1"/>
</dbReference>
<dbReference type="SUPFAM" id="SSF51735">
    <property type="entry name" value="NAD(P)-binding Rossmann-fold domains"/>
    <property type="match status" value="1"/>
</dbReference>
<evidence type="ECO:0000256" key="2">
    <source>
        <dbReference type="ARBA" id="ARBA00023002"/>
    </source>
</evidence>
<proteinExistence type="predicted"/>
<evidence type="ECO:0000259" key="4">
    <source>
        <dbReference type="SMART" id="SM00829"/>
    </source>
</evidence>
<gene>
    <name evidence="5" type="ORF">GCM10009838_24390</name>
</gene>
<dbReference type="InterPro" id="IPR011032">
    <property type="entry name" value="GroES-like_sf"/>
</dbReference>
<dbReference type="InterPro" id="IPR036291">
    <property type="entry name" value="NAD(P)-bd_dom_sf"/>
</dbReference>
<feature type="region of interest" description="Disordered" evidence="3">
    <location>
        <begin position="1"/>
        <end position="22"/>
    </location>
</feature>
<keyword evidence="1" id="KW-0521">NADP</keyword>
<dbReference type="Gene3D" id="3.90.180.10">
    <property type="entry name" value="Medium-chain alcohol dehydrogenases, catalytic domain"/>
    <property type="match status" value="1"/>
</dbReference>
<dbReference type="Pfam" id="PF08240">
    <property type="entry name" value="ADH_N"/>
    <property type="match status" value="1"/>
</dbReference>
<evidence type="ECO:0000313" key="6">
    <source>
        <dbReference type="Proteomes" id="UP001499854"/>
    </source>
</evidence>
<dbReference type="SMART" id="SM00829">
    <property type="entry name" value="PKS_ER"/>
    <property type="match status" value="1"/>
</dbReference>
<dbReference type="Proteomes" id="UP001499854">
    <property type="component" value="Unassembled WGS sequence"/>
</dbReference>
<keyword evidence="2" id="KW-0560">Oxidoreductase</keyword>
<dbReference type="RefSeq" id="WP_344657077.1">
    <property type="nucleotide sequence ID" value="NZ_BAAAQM010000011.1"/>
</dbReference>
<organism evidence="5 6">
    <name type="scientific">Catenulispora subtropica</name>
    <dbReference type="NCBI Taxonomy" id="450798"/>
    <lineage>
        <taxon>Bacteria</taxon>
        <taxon>Bacillati</taxon>
        <taxon>Actinomycetota</taxon>
        <taxon>Actinomycetes</taxon>
        <taxon>Catenulisporales</taxon>
        <taxon>Catenulisporaceae</taxon>
        <taxon>Catenulispora</taxon>
    </lineage>
</organism>
<feature type="domain" description="Enoyl reductase (ER)" evidence="4">
    <location>
        <begin position="10"/>
        <end position="322"/>
    </location>
</feature>
<comment type="caution">
    <text evidence="5">The sequence shown here is derived from an EMBL/GenBank/DDBJ whole genome shotgun (WGS) entry which is preliminary data.</text>
</comment>
<reference evidence="5 6" key="1">
    <citation type="journal article" date="2019" name="Int. J. Syst. Evol. Microbiol.">
        <title>The Global Catalogue of Microorganisms (GCM) 10K type strain sequencing project: providing services to taxonomists for standard genome sequencing and annotation.</title>
        <authorList>
            <consortium name="The Broad Institute Genomics Platform"/>
            <consortium name="The Broad Institute Genome Sequencing Center for Infectious Disease"/>
            <person name="Wu L."/>
            <person name="Ma J."/>
        </authorList>
    </citation>
    <scope>NUCLEOTIDE SEQUENCE [LARGE SCALE GENOMIC DNA]</scope>
    <source>
        <strain evidence="5 6">JCM 16013</strain>
    </source>
</reference>
<name>A0ABN2R9W0_9ACTN</name>
<evidence type="ECO:0000313" key="5">
    <source>
        <dbReference type="EMBL" id="GAA1965883.1"/>
    </source>
</evidence>
<dbReference type="InterPro" id="IPR020843">
    <property type="entry name" value="ER"/>
</dbReference>
<dbReference type="Pfam" id="PF13602">
    <property type="entry name" value="ADH_zinc_N_2"/>
    <property type="match status" value="1"/>
</dbReference>
<dbReference type="SUPFAM" id="SSF50129">
    <property type="entry name" value="GroES-like"/>
    <property type="match status" value="1"/>
</dbReference>